<sequence length="223" mass="24924">MAKTVKHKELKSYFGDKDHLLVSQKSSFAQLIFEMLSEKTPSENELKIFELILNLSIDHGAETPSAVATIQASLDGKNISESVAAGILQINSSHGGAIEPCMEILYSINNEQLPINNLVDEYLKDDKRMPGLGHRIYKDEDPRTKLIFEKMSEFNMDNKFINIARDLEKEMEAQKGKKLPLNIDAAIAVVLCTLGWDPKLSNAVFIIARTPGLCAQYLNTLDK</sequence>
<proteinExistence type="inferred from homology"/>
<dbReference type="SUPFAM" id="SSF48256">
    <property type="entry name" value="Citrate synthase"/>
    <property type="match status" value="1"/>
</dbReference>
<evidence type="ECO:0000256" key="4">
    <source>
        <dbReference type="ARBA" id="ARBA00022679"/>
    </source>
</evidence>
<keyword evidence="5" id="KW-0456">Lyase</keyword>
<dbReference type="InterPro" id="IPR002020">
    <property type="entry name" value="Citrate_synthase"/>
</dbReference>
<dbReference type="EMBL" id="LBSA01000004">
    <property type="protein sequence ID" value="KKQ10492.1"/>
    <property type="molecule type" value="Genomic_DNA"/>
</dbReference>
<dbReference type="InterPro" id="IPR036969">
    <property type="entry name" value="Citrate_synthase_sf"/>
</dbReference>
<protein>
    <recommendedName>
        <fullName evidence="3">citrate synthase (unknown stereospecificity)</fullName>
        <ecNumber evidence="3">2.3.3.16</ecNumber>
    </recommendedName>
</protein>
<dbReference type="PRINTS" id="PR00143">
    <property type="entry name" value="CITRTSNTHASE"/>
</dbReference>
<dbReference type="UniPathway" id="UPA00223"/>
<gene>
    <name evidence="5" type="ORF">US19_C0004G0040</name>
</gene>
<dbReference type="EC" id="2.3.3.16" evidence="3"/>
<dbReference type="Gene3D" id="1.10.580.10">
    <property type="entry name" value="Citrate Synthase, domain 1"/>
    <property type="match status" value="1"/>
</dbReference>
<dbReference type="PANTHER" id="PTHR11739">
    <property type="entry name" value="CITRATE SYNTHASE"/>
    <property type="match status" value="1"/>
</dbReference>
<dbReference type="AlphaFoldDB" id="A0A0G0EY88"/>
<evidence type="ECO:0000256" key="2">
    <source>
        <dbReference type="ARBA" id="ARBA00010566"/>
    </source>
</evidence>
<dbReference type="Proteomes" id="UP000034492">
    <property type="component" value="Unassembled WGS sequence"/>
</dbReference>
<dbReference type="Pfam" id="PF00285">
    <property type="entry name" value="Citrate_synt"/>
    <property type="match status" value="1"/>
</dbReference>
<dbReference type="GO" id="GO:0005975">
    <property type="term" value="P:carbohydrate metabolic process"/>
    <property type="evidence" value="ECO:0007669"/>
    <property type="project" value="TreeGrafter"/>
</dbReference>
<evidence type="ECO:0000256" key="1">
    <source>
        <dbReference type="ARBA" id="ARBA00005163"/>
    </source>
</evidence>
<dbReference type="GO" id="GO:0006099">
    <property type="term" value="P:tricarboxylic acid cycle"/>
    <property type="evidence" value="ECO:0007669"/>
    <property type="project" value="UniProtKB-UniPathway"/>
</dbReference>
<comment type="caution">
    <text evidence="5">The sequence shown here is derived from an EMBL/GenBank/DDBJ whole genome shotgun (WGS) entry which is preliminary data.</text>
</comment>
<reference evidence="5 6" key="1">
    <citation type="journal article" date="2015" name="Nature">
        <title>rRNA introns, odd ribosomes, and small enigmatic genomes across a large radiation of phyla.</title>
        <authorList>
            <person name="Brown C.T."/>
            <person name="Hug L.A."/>
            <person name="Thomas B.C."/>
            <person name="Sharon I."/>
            <person name="Castelle C.J."/>
            <person name="Singh A."/>
            <person name="Wilkins M.J."/>
            <person name="Williams K.H."/>
            <person name="Banfield J.F."/>
        </authorList>
    </citation>
    <scope>NUCLEOTIDE SEQUENCE [LARGE SCALE GENOMIC DNA]</scope>
</reference>
<keyword evidence="4" id="KW-0808">Transferase</keyword>
<organism evidence="5 6">
    <name type="scientific">Candidatus Daviesbacteria bacterium GW2011_GWB1_36_5</name>
    <dbReference type="NCBI Taxonomy" id="1618426"/>
    <lineage>
        <taxon>Bacteria</taxon>
        <taxon>Candidatus Daviesiibacteriota</taxon>
    </lineage>
</organism>
<dbReference type="GO" id="GO:0005829">
    <property type="term" value="C:cytosol"/>
    <property type="evidence" value="ECO:0007669"/>
    <property type="project" value="TreeGrafter"/>
</dbReference>
<dbReference type="CDD" id="cd06100">
    <property type="entry name" value="CCL_ACL-C"/>
    <property type="match status" value="1"/>
</dbReference>
<dbReference type="Gene3D" id="1.10.230.10">
    <property type="entry name" value="Cytochrome P450-Terp, domain 2"/>
    <property type="match status" value="1"/>
</dbReference>
<dbReference type="InterPro" id="IPR016142">
    <property type="entry name" value="Citrate_synth-like_lrg_a-sub"/>
</dbReference>
<accession>A0A0G0EY88</accession>
<comment type="similarity">
    <text evidence="2">Belongs to the citrate synthase family.</text>
</comment>
<evidence type="ECO:0000313" key="5">
    <source>
        <dbReference type="EMBL" id="KKQ10492.1"/>
    </source>
</evidence>
<dbReference type="GO" id="GO:0016829">
    <property type="term" value="F:lyase activity"/>
    <property type="evidence" value="ECO:0007669"/>
    <property type="project" value="UniProtKB-KW"/>
</dbReference>
<evidence type="ECO:0000313" key="6">
    <source>
        <dbReference type="Proteomes" id="UP000034492"/>
    </source>
</evidence>
<name>A0A0G0EY88_9BACT</name>
<dbReference type="InterPro" id="IPR016143">
    <property type="entry name" value="Citrate_synth-like_sm_a-sub"/>
</dbReference>
<evidence type="ECO:0000256" key="3">
    <source>
        <dbReference type="ARBA" id="ARBA00012972"/>
    </source>
</evidence>
<dbReference type="GO" id="GO:0036440">
    <property type="term" value="F:citrate synthase activity"/>
    <property type="evidence" value="ECO:0007669"/>
    <property type="project" value="UniProtKB-EC"/>
</dbReference>
<dbReference type="PANTHER" id="PTHR11739:SF4">
    <property type="entry name" value="CITRATE SYNTHASE, PEROXISOMAL"/>
    <property type="match status" value="1"/>
</dbReference>
<comment type="pathway">
    <text evidence="1">Carbohydrate metabolism; tricarboxylic acid cycle.</text>
</comment>